<evidence type="ECO:0000313" key="4">
    <source>
        <dbReference type="EMBL" id="CAF4137860.1"/>
    </source>
</evidence>
<evidence type="ECO:0000256" key="1">
    <source>
        <dbReference type="SAM" id="MobiDB-lite"/>
    </source>
</evidence>
<keyword evidence="2" id="KW-0812">Transmembrane</keyword>
<feature type="compositionally biased region" description="Low complexity" evidence="1">
    <location>
        <begin position="305"/>
        <end position="319"/>
    </location>
</feature>
<feature type="compositionally biased region" description="Basic residues" evidence="1">
    <location>
        <begin position="334"/>
        <end position="344"/>
    </location>
</feature>
<dbReference type="InterPro" id="IPR001478">
    <property type="entry name" value="PDZ"/>
</dbReference>
<keyword evidence="2" id="KW-0472">Membrane</keyword>
<dbReference type="AlphaFoldDB" id="A0A819XDI7"/>
<keyword evidence="2" id="KW-1133">Transmembrane helix</keyword>
<evidence type="ECO:0000259" key="3">
    <source>
        <dbReference type="PROSITE" id="PS50106"/>
    </source>
</evidence>
<name>A0A819XDI7_9BILA</name>
<dbReference type="PROSITE" id="PS50106">
    <property type="entry name" value="PDZ"/>
    <property type="match status" value="1"/>
</dbReference>
<sequence length="587" mass="64768">MIMSFDLSRTQNPFGGGGFLADPFLELAAGVTTPAIPKSNKFDPCVSNGALAGSIIGTLIMCTFIGFLTWLIYIRPKLRELHYMHLYESRRIANRQHLHSIPSSANSNHKQQSKRQYHDDDEDNSAVQLPIDVTDCKFGTFPFRQSQTASVNGHYNRVDWLNRISCSFRSVNMEKDSETLDIPLLDPTFSGLNFSITGNMRAGIFVKEIIDKGAPPQGIIKPKSSDQLKTGDRIMALTVCFESIVYEDALTILSYASPYPVILRVQRPSHHTKVNETSEKRPPTVNTTNKVKWQDDFEHYDNDTSQQSIVQPNSPVPVNNLPPIPTNSKVLASPKKHSPSKKTRPNNNATTTTQSRVNSRASSANKGNKIKASPNSATAATSGTTTKRSNSDVKKHRPKANTTNSNNNNNSQRSIANQMMLMSTGLTAKPAANTKAPPIPTSTKPIKSVTDSAISYRHYNKGGDGEGVARSKDKPNKSEASMMPYYDSPYDYYYGNVSQYQYLHQSHLNKNNNNSHSTESLTAITPNLAASIYTIKLSSTKSCVGIHRRRERCLSSPAVLATAVLDNNTAIDVDEKLDSVDNSDSFV</sequence>
<feature type="compositionally biased region" description="Basic and acidic residues" evidence="1">
    <location>
        <begin position="461"/>
        <end position="477"/>
    </location>
</feature>
<feature type="domain" description="PDZ" evidence="3">
    <location>
        <begin position="170"/>
        <end position="253"/>
    </location>
</feature>
<feature type="compositionally biased region" description="Polar residues" evidence="1">
    <location>
        <begin position="345"/>
        <end position="366"/>
    </location>
</feature>
<keyword evidence="5" id="KW-1185">Reference proteome</keyword>
<dbReference type="InterPro" id="IPR036034">
    <property type="entry name" value="PDZ_sf"/>
</dbReference>
<dbReference type="EMBL" id="CAJOBP010000188">
    <property type="protein sequence ID" value="CAF4137860.1"/>
    <property type="molecule type" value="Genomic_DNA"/>
</dbReference>
<organism evidence="4 5">
    <name type="scientific">Rotaria socialis</name>
    <dbReference type="NCBI Taxonomy" id="392032"/>
    <lineage>
        <taxon>Eukaryota</taxon>
        <taxon>Metazoa</taxon>
        <taxon>Spiralia</taxon>
        <taxon>Gnathifera</taxon>
        <taxon>Rotifera</taxon>
        <taxon>Eurotatoria</taxon>
        <taxon>Bdelloidea</taxon>
        <taxon>Philodinida</taxon>
        <taxon>Philodinidae</taxon>
        <taxon>Rotaria</taxon>
    </lineage>
</organism>
<dbReference type="Gene3D" id="2.30.42.10">
    <property type="match status" value="1"/>
</dbReference>
<protein>
    <recommendedName>
        <fullName evidence="3">PDZ domain-containing protein</fullName>
    </recommendedName>
</protein>
<feature type="region of interest" description="Disordered" evidence="1">
    <location>
        <begin position="458"/>
        <end position="477"/>
    </location>
</feature>
<proteinExistence type="predicted"/>
<feature type="compositionally biased region" description="Low complexity" evidence="1">
    <location>
        <begin position="372"/>
        <end position="388"/>
    </location>
</feature>
<comment type="caution">
    <text evidence="4">The sequence shown here is derived from an EMBL/GenBank/DDBJ whole genome shotgun (WGS) entry which is preliminary data.</text>
</comment>
<evidence type="ECO:0000313" key="5">
    <source>
        <dbReference type="Proteomes" id="UP000663873"/>
    </source>
</evidence>
<feature type="compositionally biased region" description="Low complexity" evidence="1">
    <location>
        <begin position="401"/>
        <end position="411"/>
    </location>
</feature>
<feature type="region of interest" description="Disordered" evidence="1">
    <location>
        <begin position="100"/>
        <end position="123"/>
    </location>
</feature>
<dbReference type="Proteomes" id="UP000663873">
    <property type="component" value="Unassembled WGS sequence"/>
</dbReference>
<accession>A0A819XDI7</accession>
<feature type="region of interest" description="Disordered" evidence="1">
    <location>
        <begin position="303"/>
        <end position="412"/>
    </location>
</feature>
<feature type="transmembrane region" description="Helical" evidence="2">
    <location>
        <begin position="50"/>
        <end position="74"/>
    </location>
</feature>
<reference evidence="4" key="1">
    <citation type="submission" date="2021-02" db="EMBL/GenBank/DDBJ databases">
        <authorList>
            <person name="Nowell W R."/>
        </authorList>
    </citation>
    <scope>NUCLEOTIDE SEQUENCE</scope>
</reference>
<feature type="region of interest" description="Disordered" evidence="1">
    <location>
        <begin position="269"/>
        <end position="291"/>
    </location>
</feature>
<feature type="compositionally biased region" description="Polar residues" evidence="1">
    <location>
        <begin position="101"/>
        <end position="110"/>
    </location>
</feature>
<feature type="compositionally biased region" description="Basic and acidic residues" evidence="1">
    <location>
        <begin position="273"/>
        <end position="282"/>
    </location>
</feature>
<evidence type="ECO:0000256" key="2">
    <source>
        <dbReference type="SAM" id="Phobius"/>
    </source>
</evidence>
<gene>
    <name evidence="4" type="ORF">UJA718_LOCUS2696</name>
</gene>